<dbReference type="AlphaFoldDB" id="A0A6I4IW28"/>
<comment type="caution">
    <text evidence="1">The sequence shown here is derived from an EMBL/GenBank/DDBJ whole genome shotgun (WGS) entry which is preliminary data.</text>
</comment>
<reference evidence="2" key="1">
    <citation type="submission" date="2019-05" db="EMBL/GenBank/DDBJ databases">
        <title>Flavobacterium profundi sp. nov., isolated from a deep-sea seamount.</title>
        <authorList>
            <person name="Zhang D.-C."/>
        </authorList>
    </citation>
    <scope>NUCLEOTIDE SEQUENCE [LARGE SCALE GENOMIC DNA]</scope>
    <source>
        <strain evidence="2">TP390</strain>
    </source>
</reference>
<proteinExistence type="predicted"/>
<evidence type="ECO:0008006" key="3">
    <source>
        <dbReference type="Google" id="ProtNLM"/>
    </source>
</evidence>
<gene>
    <name evidence="1" type="ORF">GOQ30_18095</name>
</gene>
<protein>
    <recommendedName>
        <fullName evidence="3">MORN repeat variant</fullName>
    </recommendedName>
</protein>
<name>A0A6I4IW28_9FLAO</name>
<dbReference type="Proteomes" id="UP000431264">
    <property type="component" value="Unassembled WGS sequence"/>
</dbReference>
<dbReference type="RefSeq" id="WP_140999517.1">
    <property type="nucleotide sequence ID" value="NZ_VDCZ01000021.1"/>
</dbReference>
<evidence type="ECO:0000313" key="1">
    <source>
        <dbReference type="EMBL" id="MVO11086.1"/>
    </source>
</evidence>
<dbReference type="EMBL" id="WQLW01000021">
    <property type="protein sequence ID" value="MVO11086.1"/>
    <property type="molecule type" value="Genomic_DNA"/>
</dbReference>
<organism evidence="1 2">
    <name type="scientific">Flavobacterium profundi</name>
    <dbReference type="NCBI Taxonomy" id="1774945"/>
    <lineage>
        <taxon>Bacteria</taxon>
        <taxon>Pseudomonadati</taxon>
        <taxon>Bacteroidota</taxon>
        <taxon>Flavobacteriia</taxon>
        <taxon>Flavobacteriales</taxon>
        <taxon>Flavobacteriaceae</taxon>
        <taxon>Flavobacterium</taxon>
    </lineage>
</organism>
<sequence>MKKICIILLLFVAKIYSQEILKKEEVYTENNLVYKVSNSELFTGKIQSFKHKNHLTFEIEFKNGELIKSIEYFNGKKIKIAEEIFYRKYGVKEKKIKYEYLIDYKWIEYYDENNQKVLEEEYKDGILVYRCPYLNNKKNGIVYLIEKNGQKKECKFENGKLIKE</sequence>
<keyword evidence="2" id="KW-1185">Reference proteome</keyword>
<dbReference type="OrthoDB" id="1441261at2"/>
<evidence type="ECO:0000313" key="2">
    <source>
        <dbReference type="Proteomes" id="UP000431264"/>
    </source>
</evidence>
<accession>A0A6I4IW28</accession>